<accession>A0A0A9D8V5</accession>
<name>A0A0A9D8V5_ARUDO</name>
<proteinExistence type="predicted"/>
<dbReference type="AlphaFoldDB" id="A0A0A9D8V5"/>
<dbReference type="EMBL" id="GBRH01217728">
    <property type="protein sequence ID" value="JAD80167.1"/>
    <property type="molecule type" value="Transcribed_RNA"/>
</dbReference>
<protein>
    <submittedName>
        <fullName evidence="1">Uncharacterized protein</fullName>
    </submittedName>
</protein>
<reference evidence="1" key="1">
    <citation type="submission" date="2014-09" db="EMBL/GenBank/DDBJ databases">
        <authorList>
            <person name="Magalhaes I.L.F."/>
            <person name="Oliveira U."/>
            <person name="Santos F.R."/>
            <person name="Vidigal T.H.D.A."/>
            <person name="Brescovit A.D."/>
            <person name="Santos A.J."/>
        </authorList>
    </citation>
    <scope>NUCLEOTIDE SEQUENCE</scope>
    <source>
        <tissue evidence="1">Shoot tissue taken approximately 20 cm above the soil surface</tissue>
    </source>
</reference>
<sequence>MVQNDLHEVLARVSYGMLSIYRFFNLFFGAW</sequence>
<organism evidence="1">
    <name type="scientific">Arundo donax</name>
    <name type="common">Giant reed</name>
    <name type="synonym">Donax arundinaceus</name>
    <dbReference type="NCBI Taxonomy" id="35708"/>
    <lineage>
        <taxon>Eukaryota</taxon>
        <taxon>Viridiplantae</taxon>
        <taxon>Streptophyta</taxon>
        <taxon>Embryophyta</taxon>
        <taxon>Tracheophyta</taxon>
        <taxon>Spermatophyta</taxon>
        <taxon>Magnoliopsida</taxon>
        <taxon>Liliopsida</taxon>
        <taxon>Poales</taxon>
        <taxon>Poaceae</taxon>
        <taxon>PACMAD clade</taxon>
        <taxon>Arundinoideae</taxon>
        <taxon>Arundineae</taxon>
        <taxon>Arundo</taxon>
    </lineage>
</organism>
<evidence type="ECO:0000313" key="1">
    <source>
        <dbReference type="EMBL" id="JAD80167.1"/>
    </source>
</evidence>
<reference evidence="1" key="2">
    <citation type="journal article" date="2015" name="Data Brief">
        <title>Shoot transcriptome of the giant reed, Arundo donax.</title>
        <authorList>
            <person name="Barrero R.A."/>
            <person name="Guerrero F.D."/>
            <person name="Moolhuijzen P."/>
            <person name="Goolsby J.A."/>
            <person name="Tidwell J."/>
            <person name="Bellgard S.E."/>
            <person name="Bellgard M.I."/>
        </authorList>
    </citation>
    <scope>NUCLEOTIDE SEQUENCE</scope>
    <source>
        <tissue evidence="1">Shoot tissue taken approximately 20 cm above the soil surface</tissue>
    </source>
</reference>